<dbReference type="SMART" id="SM00220">
    <property type="entry name" value="S_TKc"/>
    <property type="match status" value="1"/>
</dbReference>
<evidence type="ECO:0000259" key="3">
    <source>
        <dbReference type="PROSITE" id="PS50195"/>
    </source>
</evidence>
<evidence type="ECO:0000259" key="2">
    <source>
        <dbReference type="PROSITE" id="PS50011"/>
    </source>
</evidence>
<dbReference type="Pfam" id="PF00787">
    <property type="entry name" value="PX"/>
    <property type="match status" value="1"/>
</dbReference>
<evidence type="ECO:0000313" key="4">
    <source>
        <dbReference type="EnsemblMetazoa" id="XP_030854355"/>
    </source>
</evidence>
<dbReference type="PANTHER" id="PTHR15508:SF8">
    <property type="entry name" value="LD24550P"/>
    <property type="match status" value="1"/>
</dbReference>
<dbReference type="SMART" id="SM00745">
    <property type="entry name" value="MIT"/>
    <property type="match status" value="1"/>
</dbReference>
<dbReference type="Gene3D" id="1.10.510.10">
    <property type="entry name" value="Transferase(Phosphotransferase) domain 1"/>
    <property type="match status" value="1"/>
</dbReference>
<reference evidence="5" key="1">
    <citation type="submission" date="2015-02" db="EMBL/GenBank/DDBJ databases">
        <title>Genome sequencing for Strongylocentrotus purpuratus.</title>
        <authorList>
            <person name="Murali S."/>
            <person name="Liu Y."/>
            <person name="Vee V."/>
            <person name="English A."/>
            <person name="Wang M."/>
            <person name="Skinner E."/>
            <person name="Han Y."/>
            <person name="Muzny D.M."/>
            <person name="Worley K.C."/>
            <person name="Gibbs R.A."/>
        </authorList>
    </citation>
    <scope>NUCLEOTIDE SEQUENCE</scope>
</reference>
<evidence type="ECO:0000313" key="5">
    <source>
        <dbReference type="Proteomes" id="UP000007110"/>
    </source>
</evidence>
<evidence type="ECO:0008006" key="6">
    <source>
        <dbReference type="Google" id="ProtNLM"/>
    </source>
</evidence>
<feature type="region of interest" description="Disordered" evidence="1">
    <location>
        <begin position="946"/>
        <end position="984"/>
    </location>
</feature>
<dbReference type="PROSITE" id="PS50195">
    <property type="entry name" value="PX"/>
    <property type="match status" value="1"/>
</dbReference>
<dbReference type="SUPFAM" id="SSF56112">
    <property type="entry name" value="Protein kinase-like (PK-like)"/>
    <property type="match status" value="1"/>
</dbReference>
<dbReference type="InterPro" id="IPR036181">
    <property type="entry name" value="MIT_dom_sf"/>
</dbReference>
<dbReference type="GeneID" id="579719"/>
<dbReference type="SUPFAM" id="SSF64268">
    <property type="entry name" value="PX domain"/>
    <property type="match status" value="1"/>
</dbReference>
<dbReference type="Proteomes" id="UP000007110">
    <property type="component" value="Unassembled WGS sequence"/>
</dbReference>
<dbReference type="InterPro" id="IPR000719">
    <property type="entry name" value="Prot_kinase_dom"/>
</dbReference>
<feature type="region of interest" description="Disordered" evidence="1">
    <location>
        <begin position="1109"/>
        <end position="1159"/>
    </location>
</feature>
<dbReference type="Gene3D" id="3.30.1520.10">
    <property type="entry name" value="Phox-like domain"/>
    <property type="match status" value="1"/>
</dbReference>
<dbReference type="RefSeq" id="XP_030854355.1">
    <property type="nucleotide sequence ID" value="XM_030998495.1"/>
</dbReference>
<dbReference type="Gene3D" id="1.20.58.80">
    <property type="entry name" value="Phosphotransferase system, lactose/cellobiose-type IIA subunit"/>
    <property type="match status" value="1"/>
</dbReference>
<dbReference type="FunCoup" id="A0A7M7T504">
    <property type="interactions" value="1505"/>
</dbReference>
<accession>A0A7M7T504</accession>
<feature type="region of interest" description="Disordered" evidence="1">
    <location>
        <begin position="133"/>
        <end position="161"/>
    </location>
</feature>
<dbReference type="Pfam" id="PF00069">
    <property type="entry name" value="Pkinase"/>
    <property type="match status" value="1"/>
</dbReference>
<feature type="compositionally biased region" description="Polar residues" evidence="1">
    <location>
        <begin position="259"/>
        <end position="271"/>
    </location>
</feature>
<dbReference type="CDD" id="cd06881">
    <property type="entry name" value="PX_SNX15_like"/>
    <property type="match status" value="1"/>
</dbReference>
<feature type="compositionally biased region" description="Low complexity" evidence="1">
    <location>
        <begin position="324"/>
        <end position="342"/>
    </location>
</feature>
<dbReference type="InterPro" id="IPR051866">
    <property type="entry name" value="Intracell_Sig-Traffick_Protein"/>
</dbReference>
<dbReference type="OMA" id="KALHRRD"/>
<dbReference type="InParanoid" id="A0A7M7T504"/>
<dbReference type="GO" id="GO:0035091">
    <property type="term" value="F:phosphatidylinositol binding"/>
    <property type="evidence" value="ECO:0007669"/>
    <property type="project" value="InterPro"/>
</dbReference>
<feature type="compositionally biased region" description="Basic and acidic residues" evidence="1">
    <location>
        <begin position="963"/>
        <end position="979"/>
    </location>
</feature>
<feature type="compositionally biased region" description="Basic and acidic residues" evidence="1">
    <location>
        <begin position="1142"/>
        <end position="1151"/>
    </location>
</feature>
<dbReference type="KEGG" id="spu:579719"/>
<dbReference type="OrthoDB" id="1278353at2759"/>
<proteinExistence type="predicted"/>
<name>A0A7M7T504_STRPU</name>
<dbReference type="Pfam" id="PF04212">
    <property type="entry name" value="MIT"/>
    <property type="match status" value="1"/>
</dbReference>
<sequence length="1501" mass="164688">MATSTKKETWIRSFNVTEPTKHEKGFTVYKVTYRAFRLDKAEEVIEVAVWKRYNDFKKLHQALSLLHYHLRRPEKFPDFAKARFFGRFDEKTIEERRQSALRLLEFTVKVPPLAKSTHFVEFFKGGETVTRRKVSSDNPILTPQVLNPTSDNGSFPNQPLSSRAMAASIPRMEGEGEENQGGASLSQSVPAQGVELGGVWLHRQQEDEEQRGEDSEGGGGEGYDDSEDERTTCSEDSMPSTPLPQLEELTFFDPLSPSEPGSTEPGTLPHSNSWLFQAMDICAELSRDSPELASDHQDALTTPASSVVTNDSTDSGITVTVPPSLQSSSSDSALSSSSVSTSGGMTANRNSHNSLARAYLNSLRAQQAADEDANSTGITDSRSVATGDHIRHVSDDSISKWDVSGEDDYLYQAAGKISMALDNESVGNYQASFDAYKAGVAILLKGVVADKSKTRREAVRRKTAQYLMKAEDIYNKYLSVEASNARRWESEKMAMEVDPSSAHLRGNIDELKSYKVLGCINSVLLVLDMSTYQTFIIKSLSKCCVPNTKMITRVPAYCPYMVRLYRYFETESSIFLLLEHATGGKLWNYASPYLQQQREATGKHELANSLKSSTVSRQSQRSRSGSTRSGRGLKDDVFIVAEAFTEDVSQLEDMPKDAIPGDPDAASVSSMEGKLVTLPEISSSYVNLLDACGEYVTGGGPLGDGETIPQRLSDSNLNDLVTQSSNYDECGDNVRTDQDDSLFLSDTNEETEMFNQGDVFGSTPCKVDIPDQRETVSNAPPASMALFSIDSIDSPNEYSIGEMGDSSAFGFDSSSTIGHLVEDAVLDETGSVDLRVKPETQKQDLDPARVIAEALAVVQEVEQMRKEEAEFILDNSLSHEVPRQENMPTFSDKSNIMEEIVTNTKSTSHTSYDSTVESSQAFLDTRAFGVFNEKEMVPGVDLADFFDSGSQSPKKRSQSLSEKASRHDPKDTFSGEPRPHPPFMHSASMFNTLVNEPLGKNFLSRDTKRTVSMGGESQSREGNDWNSFFDGDVTDTKGFGFDTSTESKETEIKSLDFDGKETAEHDAPGVFTLPDVPKDIPRDDDDDRIGDVFDVKEDPNMADIYIQGDNRLDMSSGDQNEVDTLGQPRQNPDGATSEEIEKEMQNTDSKRGGNLSHANQKDMNLHINPFDNDNQLVITNRTDSNSSMTYVSVNPSDAKLPCTGVMKDFPSSSTISAQSTPQHTFKPINSNPEIASQCCNIVTAPDVKAVLSSTSAVSTDSAYALCQSGEAMEDNIYGGEDGSVGEANTTPTNSRTSTLKGEHLGMQDTSLPSLSRLFSHLDDVRRSRAESSAATLPESCVRIWASEILFALATLHAAGIICRDLNPDNILLAEGGHIRLTYFSQWKWVCQEMNLKALTNMYTAPEAGSIFGVGPACDWWSYGTILFELLTGQSLYSCHPSGISSHTQLFIPDHISPEAKNLLTQLLQVNPLERLGGGQSGADEVKAHPFFKGVNWSNLLG</sequence>
<feature type="region of interest" description="Disordered" evidence="1">
    <location>
        <begin position="1059"/>
        <end position="1085"/>
    </location>
</feature>
<feature type="compositionally biased region" description="Polar residues" evidence="1">
    <location>
        <begin position="136"/>
        <end position="161"/>
    </location>
</feature>
<dbReference type="EnsemblMetazoa" id="XM_030998495">
    <property type="protein sequence ID" value="XP_030854355"/>
    <property type="gene ID" value="LOC579719"/>
</dbReference>
<reference evidence="4" key="2">
    <citation type="submission" date="2021-01" db="UniProtKB">
        <authorList>
            <consortium name="EnsemblMetazoa"/>
        </authorList>
    </citation>
    <scope>IDENTIFICATION</scope>
</reference>
<feature type="compositionally biased region" description="Polar residues" evidence="1">
    <location>
        <begin position="299"/>
        <end position="323"/>
    </location>
</feature>
<evidence type="ECO:0000256" key="1">
    <source>
        <dbReference type="SAM" id="MobiDB-lite"/>
    </source>
</evidence>
<feature type="domain" description="PX" evidence="3">
    <location>
        <begin position="7"/>
        <end position="130"/>
    </location>
</feature>
<feature type="region of interest" description="Disordered" evidence="1">
    <location>
        <begin position="288"/>
        <end position="350"/>
    </location>
</feature>
<feature type="compositionally biased region" description="Basic and acidic residues" evidence="1">
    <location>
        <begin position="288"/>
        <end position="298"/>
    </location>
</feature>
<dbReference type="CDD" id="cd02677">
    <property type="entry name" value="MIT_SNX15"/>
    <property type="match status" value="1"/>
</dbReference>
<feature type="domain" description="Protein kinase" evidence="2">
    <location>
        <begin position="1179"/>
        <end position="1491"/>
    </location>
</feature>
<dbReference type="InterPro" id="IPR001683">
    <property type="entry name" value="PX_dom"/>
</dbReference>
<dbReference type="GO" id="GO:0005524">
    <property type="term" value="F:ATP binding"/>
    <property type="evidence" value="ECO:0007669"/>
    <property type="project" value="InterPro"/>
</dbReference>
<feature type="compositionally biased region" description="Polar residues" evidence="1">
    <location>
        <begin position="948"/>
        <end position="962"/>
    </location>
</feature>
<feature type="region of interest" description="Disordered" evidence="1">
    <location>
        <begin position="205"/>
        <end position="271"/>
    </location>
</feature>
<dbReference type="GO" id="GO:0004672">
    <property type="term" value="F:protein kinase activity"/>
    <property type="evidence" value="ECO:0007669"/>
    <property type="project" value="InterPro"/>
</dbReference>
<dbReference type="SUPFAM" id="SSF116846">
    <property type="entry name" value="MIT domain"/>
    <property type="match status" value="1"/>
</dbReference>
<keyword evidence="5" id="KW-1185">Reference proteome</keyword>
<protein>
    <recommendedName>
        <fullName evidence="6">Ribosomal protein S6 kinase delta-1</fullName>
    </recommendedName>
</protein>
<feature type="region of interest" description="Disordered" evidence="1">
    <location>
        <begin position="609"/>
        <end position="630"/>
    </location>
</feature>
<dbReference type="PROSITE" id="PS50011">
    <property type="entry name" value="PROTEIN_KINASE_DOM"/>
    <property type="match status" value="1"/>
</dbReference>
<feature type="compositionally biased region" description="Low complexity" evidence="1">
    <location>
        <begin position="612"/>
        <end position="630"/>
    </location>
</feature>
<organism evidence="4 5">
    <name type="scientific">Strongylocentrotus purpuratus</name>
    <name type="common">Purple sea urchin</name>
    <dbReference type="NCBI Taxonomy" id="7668"/>
    <lineage>
        <taxon>Eukaryota</taxon>
        <taxon>Metazoa</taxon>
        <taxon>Echinodermata</taxon>
        <taxon>Eleutherozoa</taxon>
        <taxon>Echinozoa</taxon>
        <taxon>Echinoidea</taxon>
        <taxon>Euechinoidea</taxon>
        <taxon>Echinacea</taxon>
        <taxon>Camarodonta</taxon>
        <taxon>Echinidea</taxon>
        <taxon>Strongylocentrotidae</taxon>
        <taxon>Strongylocentrotus</taxon>
    </lineage>
</organism>
<dbReference type="InterPro" id="IPR036871">
    <property type="entry name" value="PX_dom_sf"/>
</dbReference>
<dbReference type="PANTHER" id="PTHR15508">
    <property type="entry name" value="RIBOSOMAL PROTEIN S6 KINASE"/>
    <property type="match status" value="1"/>
</dbReference>
<dbReference type="InterPro" id="IPR007330">
    <property type="entry name" value="MIT_dom"/>
</dbReference>
<dbReference type="SMART" id="SM00312">
    <property type="entry name" value="PX"/>
    <property type="match status" value="1"/>
</dbReference>
<dbReference type="InterPro" id="IPR011009">
    <property type="entry name" value="Kinase-like_dom_sf"/>
</dbReference>